<dbReference type="GO" id="GO:0044423">
    <property type="term" value="C:virion component"/>
    <property type="evidence" value="ECO:0007669"/>
    <property type="project" value="UniProtKB-KW"/>
</dbReference>
<reference evidence="12 13" key="2">
    <citation type="journal article" date="2015" name="PLoS ONE">
        <title>Complete Genomic and Lysis-Cassette Characterization of the Novel Phage, KBNP1315, which Infects Avian Pathogenic Escherichia coli (APEC).</title>
        <authorList>
            <person name="Lee J.S."/>
            <person name="Jang H.B."/>
            <person name="Kim K.S."/>
            <person name="Kim T.H."/>
            <person name="Im S.P."/>
            <person name="Kim S.W."/>
            <person name="Lazarte J.M."/>
            <person name="Kim J.S."/>
            <person name="Jung T.S."/>
        </authorList>
    </citation>
    <scope>NUCLEOTIDE SEQUENCE [LARGE SCALE GENOMIC DNA]</scope>
</reference>
<keyword evidence="11" id="KW-0175">Coiled coil</keyword>
<dbReference type="GeneID" id="24620940"/>
<proteinExistence type="predicted"/>
<organism evidence="12 13">
    <name type="scientific">Escherichia phage ECBP5</name>
    <dbReference type="NCBI Taxonomy" id="1498172"/>
    <lineage>
        <taxon>Viruses</taxon>
        <taxon>Duplodnaviria</taxon>
        <taxon>Heunggongvirae</taxon>
        <taxon>Uroviricota</taxon>
        <taxon>Caudoviricetes</taxon>
        <taxon>Autographivirales</taxon>
        <taxon>Gajwadongvirus</taxon>
        <taxon>Gajwadongvirus ECBP5</taxon>
    </lineage>
</organism>
<evidence type="ECO:0000256" key="4">
    <source>
        <dbReference type="ARBA" id="ARBA00022595"/>
    </source>
</evidence>
<gene>
    <name evidence="12" type="ORF">ECBP5_0037</name>
</gene>
<evidence type="ECO:0000313" key="13">
    <source>
        <dbReference type="Proteomes" id="UP000033808"/>
    </source>
</evidence>
<evidence type="ECO:0000256" key="8">
    <source>
        <dbReference type="ARBA" id="ARBA00023009"/>
    </source>
</evidence>
<evidence type="ECO:0000313" key="12">
    <source>
        <dbReference type="EMBL" id="AID17691.1"/>
    </source>
</evidence>
<evidence type="ECO:0000256" key="2">
    <source>
        <dbReference type="ARBA" id="ARBA00004328"/>
    </source>
</evidence>
<keyword evidence="9" id="KW-0231">Viral genome packaging</keyword>
<keyword evidence="6" id="KW-0946">Virion</keyword>
<dbReference type="Pfam" id="PF12236">
    <property type="entry name" value="Head-tail_con"/>
    <property type="match status" value="1"/>
</dbReference>
<evidence type="ECO:0000256" key="1">
    <source>
        <dbReference type="ARBA" id="ARBA00003421"/>
    </source>
</evidence>
<keyword evidence="10" id="KW-1160">Virus entry into host cell</keyword>
<dbReference type="Proteomes" id="UP000033808">
    <property type="component" value="Segment"/>
</dbReference>
<evidence type="ECO:0000256" key="7">
    <source>
        <dbReference type="ARBA" id="ARBA00022950"/>
    </source>
</evidence>
<name>A0A0F6N5L5_9CAUD</name>
<feature type="coiled-coil region" evidence="11">
    <location>
        <begin position="496"/>
        <end position="523"/>
    </location>
</feature>
<accession>A0A0F6N5L5</accession>
<dbReference type="InterPro" id="IPR020991">
    <property type="entry name" value="Connector_podovirus"/>
</dbReference>
<evidence type="ECO:0000256" key="9">
    <source>
        <dbReference type="ARBA" id="ARBA00023219"/>
    </source>
</evidence>
<dbReference type="GO" id="GO:0099002">
    <property type="term" value="P:symbiont genome ejection through host cell envelope, short tail mechanism"/>
    <property type="evidence" value="ECO:0007669"/>
    <property type="project" value="UniProtKB-KW"/>
</dbReference>
<evidence type="ECO:0000256" key="3">
    <source>
        <dbReference type="ARBA" id="ARBA00022470"/>
    </source>
</evidence>
<dbReference type="KEGG" id="vg:24620940"/>
<comment type="subcellular location">
    <subcellularLocation>
        <location evidence="2">Virion</location>
    </subcellularLocation>
</comment>
<comment type="function">
    <text evidence="1">Forms the portal vertex of the capsid. This portal plays critical roles in head assembly, genome packaging, neck/tail attachment, and genome ejection. The portal protein multimerizes as a single ring-shaped homododecamer arranged around a central channel.</text>
</comment>
<evidence type="ECO:0000256" key="6">
    <source>
        <dbReference type="ARBA" id="ARBA00022844"/>
    </source>
</evidence>
<protein>
    <submittedName>
        <fullName evidence="12">Putative head-tail connector</fullName>
    </submittedName>
</protein>
<dbReference type="RefSeq" id="YP_009146408.1">
    <property type="nucleotide sequence ID" value="NC_027330.1"/>
</dbReference>
<keyword evidence="4" id="KW-1162">Viral penetration into host cytoplasm</keyword>
<evidence type="ECO:0000256" key="11">
    <source>
        <dbReference type="SAM" id="Coils"/>
    </source>
</evidence>
<reference evidence="13" key="1">
    <citation type="submission" date="2014-04" db="EMBL/GenBank/DDBJ databases">
        <title>Complete genome sequence of Escherichia coli phage ECBP5.</title>
        <authorList>
            <person name="Lee J.S."/>
            <person name="Jang H.B."/>
            <person name="Kim K.S."/>
            <person name="Kim T.H."/>
            <person name="Park S.B."/>
            <person name="Nho S.W."/>
            <person name="Yu J.E."/>
            <person name="Yu J.E."/>
            <person name="Im S.P."/>
            <person name="Kim S.W."/>
            <person name="Jung T.S."/>
        </authorList>
    </citation>
    <scope>NUCLEOTIDE SEQUENCE [LARGE SCALE GENOMIC DNA]</scope>
</reference>
<dbReference type="OrthoDB" id="5112at10239"/>
<keyword evidence="13" id="KW-1185">Reference proteome</keyword>
<keyword evidence="5" id="KW-1188">Viral release from host cell</keyword>
<sequence>MRGYSPIITKGGDVPYMNNRMKVKEESGKPKSTLAERYKTLSAKRETQLSRAKMYAKITLPALFTEDQSTDQGDAYTQNSWQSLGAQGVNHLANKLVMTWFPPQRSFFKLEFTDEAKQALYDTGTDDVELLSIMARAENKARLLHEQIQGRIAWTQAAKHLIVAGNAMLYAPVNDSLVCYPMDKYVVKRSKTGRVTQMILEEVKCLSEFPPAVQAIIKAKRFNLKQDDTVELYTQAKWDGSMYVITQEAVDTTIGKEYRVKPEESPFIVLTWERLYGEDYGRGLVESCYGDLFTYAFLSKAVAKGCALMSEVKFLVKRGSATSPTAHAKAETGDYVWGEEGDVSVVQLEKYGDYQTVLSVLETYSKRLGQAFLLASANRRDAERVTTYELRMDAMELETSLGGTYSQIAVSGQLPYANLLLQRSGFKLPATDAVPIIITGIEALGKAGELDKLMQLSEMMAIPNSWSTAAQERIKWSDYIAFIAANLNMETSWLMTEDEYNKMKQAQQQLMQQQQLMEAAGKAAPQMMKQ</sequence>
<keyword evidence="8" id="KW-1171">Viral genome ejection through host cell envelope</keyword>
<evidence type="ECO:0000256" key="10">
    <source>
        <dbReference type="ARBA" id="ARBA00023296"/>
    </source>
</evidence>
<evidence type="ECO:0000256" key="5">
    <source>
        <dbReference type="ARBA" id="ARBA00022612"/>
    </source>
</evidence>
<keyword evidence="3" id="KW-1244">Viral short tail ejection system</keyword>
<keyword evidence="7" id="KW-0118">Viral capsid assembly</keyword>
<dbReference type="EMBL" id="KJ749827">
    <property type="protein sequence ID" value="AID17691.1"/>
    <property type="molecule type" value="Genomic_DNA"/>
</dbReference>